<dbReference type="KEGG" id="tdu:QJT80_01995"/>
<reference evidence="1" key="1">
    <citation type="journal article" date="2023" name="Int. J. Mol. Sci.">
        <title>Metagenomics Revealed a New Genus 'Candidatus Thiocaldithrix dubininis' gen. nov., sp. nov. and a New Species 'Candidatus Thiothrix putei' sp. nov. in the Family Thiotrichaceae, Some Members of Which Have Traits of Both Na+- and H+-Motive Energetics.</title>
        <authorList>
            <person name="Ravin N.V."/>
            <person name="Muntyan M.S."/>
            <person name="Smolyakov D.D."/>
            <person name="Rudenko T.S."/>
            <person name="Beletsky A.V."/>
            <person name="Mardanov A.V."/>
            <person name="Grabovich M.Y."/>
        </authorList>
    </citation>
    <scope>NUCLEOTIDE SEQUENCE</scope>
    <source>
        <strain evidence="1">GKL-01</strain>
    </source>
</reference>
<gene>
    <name evidence="1" type="ORF">QJT80_01995</name>
</gene>
<dbReference type="Proteomes" id="UP001300672">
    <property type="component" value="Chromosome"/>
</dbReference>
<dbReference type="InterPro" id="IPR053851">
    <property type="entry name" value="DUF6929"/>
</dbReference>
<accession>A0AA95H9F1</accession>
<name>A0AA95H9F1_9GAMM</name>
<dbReference type="Pfam" id="PF22000">
    <property type="entry name" value="DUF6929"/>
    <property type="match status" value="1"/>
</dbReference>
<sequence length="314" mass="33831">MLELTPVCELTLQAPTSEGRGAYLAAASGLLQVKEYLYVVADDENHLGIFSSEQPAKAGTTLALLEGVLPDEYEERKAAKPDFEALILLPAFEQYKHGALLALGSGSKKKRRQGVVLGLDIHGAINTEPHIVDFSELYEVLKQRFAKLNIEGGFVRGATLYLLQRGNKKNSENAVIAISWTEVEQAIVDKVVVPSSALGTIQAYSLGTVGDVPLCFTDATLLPNGSWVFSAAAEATEDNYNDGAFVGGAIGVVDRQGSLCLLEHIDDQYKVEGVSARVEGDTVTLMLVTDADDASRPAQLLQTRLSGYPWTRCD</sequence>
<protein>
    <submittedName>
        <fullName evidence="1">Uncharacterized protein</fullName>
    </submittedName>
</protein>
<reference evidence="1" key="2">
    <citation type="submission" date="2023-04" db="EMBL/GenBank/DDBJ databases">
        <authorList>
            <person name="Beletskiy A.V."/>
            <person name="Mardanov A.V."/>
            <person name="Ravin N.V."/>
        </authorList>
    </citation>
    <scope>NUCLEOTIDE SEQUENCE</scope>
    <source>
        <strain evidence="1">GKL-01</strain>
    </source>
</reference>
<dbReference type="AlphaFoldDB" id="A0AA95H9F1"/>
<dbReference type="EMBL" id="CP124755">
    <property type="protein sequence ID" value="WGZ91254.1"/>
    <property type="molecule type" value="Genomic_DNA"/>
</dbReference>
<evidence type="ECO:0000313" key="1">
    <source>
        <dbReference type="EMBL" id="WGZ91254.1"/>
    </source>
</evidence>
<proteinExistence type="predicted"/>
<organism evidence="1">
    <name type="scientific">Candidatus Thiocaldithrix dubininis</name>
    <dbReference type="NCBI Taxonomy" id="3080823"/>
    <lineage>
        <taxon>Bacteria</taxon>
        <taxon>Pseudomonadati</taxon>
        <taxon>Pseudomonadota</taxon>
        <taxon>Gammaproteobacteria</taxon>
        <taxon>Thiotrichales</taxon>
        <taxon>Thiotrichaceae</taxon>
        <taxon>Candidatus Thiocaldithrix</taxon>
    </lineage>
</organism>